<reference evidence="4 5" key="1">
    <citation type="submission" date="2020-08" db="EMBL/GenBank/DDBJ databases">
        <title>Bridging the membrane lipid divide: bacteria of the FCB group superphylum have the potential to synthesize archaeal ether lipids.</title>
        <authorList>
            <person name="Villanueva L."/>
            <person name="Von Meijenfeldt F.A.B."/>
            <person name="Westbye A.B."/>
            <person name="Yadav S."/>
            <person name="Hopmans E.C."/>
            <person name="Dutilh B.E."/>
            <person name="Sinninghe Damste J.S."/>
        </authorList>
    </citation>
    <scope>NUCLEOTIDE SEQUENCE [LARGE SCALE GENOMIC DNA]</scope>
    <source>
        <strain evidence="4">NIOZ-UU47</strain>
    </source>
</reference>
<comment type="caution">
    <text evidence="4">The sequence shown here is derived from an EMBL/GenBank/DDBJ whole genome shotgun (WGS) entry which is preliminary data.</text>
</comment>
<dbReference type="InterPro" id="IPR011006">
    <property type="entry name" value="CheY-like_superfamily"/>
</dbReference>
<dbReference type="EMBL" id="JACNJZ010000113">
    <property type="protein sequence ID" value="MBC8317882.1"/>
    <property type="molecule type" value="Genomic_DNA"/>
</dbReference>
<feature type="modified residue" description="4-aspartylphosphate" evidence="1">
    <location>
        <position position="56"/>
    </location>
</feature>
<dbReference type="Gene3D" id="3.40.50.2300">
    <property type="match status" value="1"/>
</dbReference>
<sequence>MATKRVLFVDDEPNILSGMKRMLRSLRNGLDMSFAESGKEALELMKDEPFDIVVSDMRMPGMDGAELLTEIRKQYPETIRIMLTGQADSGSVMRTVTVAHQFLAKPCEPERLKTTLHRACLLHNLLSHPVMRKVVANIDTLPSLPEIYIRVQDLLADPDSSVDDVAKCIARDIGMSAKILQLVNSAFFGLFQHIESPAQAVHLLGLDTIKSLVLTVKIFSQYDEAQGVPSLRLEDLWEHSMMVGAYARKITEQQTSNQKIIDDAFIAGLQHDLGKLVLLANMPEKYQEALDLAARENIPVYQAESKIFQATHAEIGAYLLGLWGFPAAVIEAIVYHHKPLKYPGDSFDTVVAVHAANAFAHENKSGAGGGHGSLLDTEFLVRVNCEDRIDSWREACRQDLGENDNV</sequence>
<organism evidence="4 5">
    <name type="scientific">Candidatus Desulfobia pelagia</name>
    <dbReference type="NCBI Taxonomy" id="2841692"/>
    <lineage>
        <taxon>Bacteria</taxon>
        <taxon>Pseudomonadati</taxon>
        <taxon>Thermodesulfobacteriota</taxon>
        <taxon>Desulfobulbia</taxon>
        <taxon>Desulfobulbales</taxon>
        <taxon>Desulfobulbaceae</taxon>
        <taxon>Candidatus Desulfobia</taxon>
    </lineage>
</organism>
<dbReference type="InterPro" id="IPR013976">
    <property type="entry name" value="HDOD"/>
</dbReference>
<keyword evidence="1" id="KW-0597">Phosphoprotein</keyword>
<dbReference type="InterPro" id="IPR052340">
    <property type="entry name" value="RNase_Y/CdgJ"/>
</dbReference>
<dbReference type="InterPro" id="IPR001789">
    <property type="entry name" value="Sig_transdc_resp-reg_receiver"/>
</dbReference>
<dbReference type="SUPFAM" id="SSF109604">
    <property type="entry name" value="HD-domain/PDEase-like"/>
    <property type="match status" value="1"/>
</dbReference>
<feature type="domain" description="Response regulatory" evidence="2">
    <location>
        <begin position="5"/>
        <end position="120"/>
    </location>
</feature>
<protein>
    <submittedName>
        <fullName evidence="4">HDOD domain-containing protein</fullName>
    </submittedName>
</protein>
<dbReference type="Pfam" id="PF00072">
    <property type="entry name" value="Response_reg"/>
    <property type="match status" value="1"/>
</dbReference>
<dbReference type="CDD" id="cd17569">
    <property type="entry name" value="REC_HupR-like"/>
    <property type="match status" value="1"/>
</dbReference>
<dbReference type="Gene3D" id="1.10.3210.10">
    <property type="entry name" value="Hypothetical protein af1432"/>
    <property type="match status" value="1"/>
</dbReference>
<dbReference type="PROSITE" id="PS50110">
    <property type="entry name" value="RESPONSE_REGULATORY"/>
    <property type="match status" value="1"/>
</dbReference>
<evidence type="ECO:0000313" key="4">
    <source>
        <dbReference type="EMBL" id="MBC8317882.1"/>
    </source>
</evidence>
<dbReference type="InterPro" id="IPR014626">
    <property type="entry name" value="Sig_transdc_resp-reg_put"/>
</dbReference>
<dbReference type="PROSITE" id="PS51833">
    <property type="entry name" value="HDOD"/>
    <property type="match status" value="1"/>
</dbReference>
<dbReference type="CDD" id="cd00077">
    <property type="entry name" value="HDc"/>
    <property type="match status" value="1"/>
</dbReference>
<dbReference type="InterPro" id="IPR003607">
    <property type="entry name" value="HD/PDEase_dom"/>
</dbReference>
<feature type="domain" description="HDOD" evidence="3">
    <location>
        <begin position="141"/>
        <end position="339"/>
    </location>
</feature>
<dbReference type="PANTHER" id="PTHR33525">
    <property type="match status" value="1"/>
</dbReference>
<name>A0A8J6NE79_9BACT</name>
<dbReference type="GO" id="GO:0000160">
    <property type="term" value="P:phosphorelay signal transduction system"/>
    <property type="evidence" value="ECO:0007669"/>
    <property type="project" value="InterPro"/>
</dbReference>
<dbReference type="SUPFAM" id="SSF52172">
    <property type="entry name" value="CheY-like"/>
    <property type="match status" value="1"/>
</dbReference>
<dbReference type="PIRSF" id="PIRSF036883">
    <property type="entry name" value="RR_HD-GYP_mod"/>
    <property type="match status" value="1"/>
</dbReference>
<proteinExistence type="predicted"/>
<dbReference type="PANTHER" id="PTHR33525:SF3">
    <property type="entry name" value="RIBONUCLEASE Y"/>
    <property type="match status" value="1"/>
</dbReference>
<evidence type="ECO:0000256" key="1">
    <source>
        <dbReference type="PROSITE-ProRule" id="PRU00169"/>
    </source>
</evidence>
<dbReference type="SMART" id="SM00448">
    <property type="entry name" value="REC"/>
    <property type="match status" value="1"/>
</dbReference>
<dbReference type="AlphaFoldDB" id="A0A8J6NE79"/>
<evidence type="ECO:0000259" key="2">
    <source>
        <dbReference type="PROSITE" id="PS50110"/>
    </source>
</evidence>
<dbReference type="Proteomes" id="UP000614424">
    <property type="component" value="Unassembled WGS sequence"/>
</dbReference>
<evidence type="ECO:0000313" key="5">
    <source>
        <dbReference type="Proteomes" id="UP000614424"/>
    </source>
</evidence>
<accession>A0A8J6NE79</accession>
<gene>
    <name evidence="4" type="ORF">H8E41_08235</name>
</gene>
<dbReference type="Pfam" id="PF08668">
    <property type="entry name" value="HDOD"/>
    <property type="match status" value="1"/>
</dbReference>
<evidence type="ECO:0000259" key="3">
    <source>
        <dbReference type="PROSITE" id="PS51833"/>
    </source>
</evidence>